<dbReference type="Proteomes" id="UP001144157">
    <property type="component" value="Unassembled WGS sequence"/>
</dbReference>
<keyword evidence="5" id="KW-0547">Nucleotide-binding</keyword>
<evidence type="ECO:0000256" key="3">
    <source>
        <dbReference type="ARBA" id="ARBA00022679"/>
    </source>
</evidence>
<comment type="caution">
    <text evidence="11">The sequence shown here is derived from an EMBL/GenBank/DDBJ whole genome shotgun (WGS) entry which is preliminary data.</text>
</comment>
<dbReference type="Pfam" id="PF02896">
    <property type="entry name" value="PEP-utilizers_C"/>
    <property type="match status" value="1"/>
</dbReference>
<evidence type="ECO:0000256" key="8">
    <source>
        <dbReference type="ARBA" id="ARBA00022842"/>
    </source>
</evidence>
<dbReference type="AlphaFoldDB" id="A0A9W6AM47"/>
<dbReference type="InterPro" id="IPR036637">
    <property type="entry name" value="Phosphohistidine_dom_sf"/>
</dbReference>
<dbReference type="SUPFAM" id="SSF51621">
    <property type="entry name" value="Phosphoenolpyruvate/pyruvate domain"/>
    <property type="match status" value="1"/>
</dbReference>
<dbReference type="InterPro" id="IPR008279">
    <property type="entry name" value="PEP-util_enz_mobile_dom"/>
</dbReference>
<dbReference type="SUPFAM" id="SSF52009">
    <property type="entry name" value="Phosphohistidine domain"/>
    <property type="match status" value="1"/>
</dbReference>
<keyword evidence="4" id="KW-0479">Metal-binding</keyword>
<proteinExistence type="inferred from homology"/>
<evidence type="ECO:0000259" key="9">
    <source>
        <dbReference type="Pfam" id="PF00391"/>
    </source>
</evidence>
<dbReference type="PANTHER" id="PTHR43030:SF1">
    <property type="entry name" value="PHOSPHOENOLPYRUVATE SYNTHASE"/>
    <property type="match status" value="1"/>
</dbReference>
<feature type="domain" description="PEP-utilising enzyme mobile" evidence="9">
    <location>
        <begin position="1"/>
        <end position="42"/>
    </location>
</feature>
<comment type="cofactor">
    <cofactor evidence="1">
        <name>Mg(2+)</name>
        <dbReference type="ChEBI" id="CHEBI:18420"/>
    </cofactor>
</comment>
<dbReference type="EMBL" id="BRPE01000003">
    <property type="protein sequence ID" value="GLA81950.1"/>
    <property type="molecule type" value="Genomic_DNA"/>
</dbReference>
<evidence type="ECO:0000256" key="2">
    <source>
        <dbReference type="ARBA" id="ARBA00007837"/>
    </source>
</evidence>
<keyword evidence="6" id="KW-0418">Kinase</keyword>
<dbReference type="PANTHER" id="PTHR43030">
    <property type="entry name" value="PHOSPHOENOLPYRUVATE SYNTHASE"/>
    <property type="match status" value="1"/>
</dbReference>
<organism evidence="11 12">
    <name type="scientific">Aspergillus tubingensis</name>
    <dbReference type="NCBI Taxonomy" id="5068"/>
    <lineage>
        <taxon>Eukaryota</taxon>
        <taxon>Fungi</taxon>
        <taxon>Dikarya</taxon>
        <taxon>Ascomycota</taxon>
        <taxon>Pezizomycotina</taxon>
        <taxon>Eurotiomycetes</taxon>
        <taxon>Eurotiomycetidae</taxon>
        <taxon>Eurotiales</taxon>
        <taxon>Aspergillaceae</taxon>
        <taxon>Aspergillus</taxon>
        <taxon>Aspergillus subgen. Circumdati</taxon>
    </lineage>
</organism>
<evidence type="ECO:0000256" key="5">
    <source>
        <dbReference type="ARBA" id="ARBA00022741"/>
    </source>
</evidence>
<dbReference type="InterPro" id="IPR040442">
    <property type="entry name" value="Pyrv_kinase-like_dom_sf"/>
</dbReference>
<dbReference type="InterPro" id="IPR006319">
    <property type="entry name" value="PEP_synth"/>
</dbReference>
<sequence>MKRPAAIITDHGGRTSHAAIVSYEIGVPVIVGTYNATYVLYSEQMEFTNVVAMTPFCRTVGEVEEVLRVSADNGLQVHLKFETPSNVVLAEQFLTHFDAFSIGLKDFTQLTLEFIVTRMS</sequence>
<evidence type="ECO:0000256" key="7">
    <source>
        <dbReference type="ARBA" id="ARBA00022840"/>
    </source>
</evidence>
<dbReference type="GO" id="GO:0046872">
    <property type="term" value="F:metal ion binding"/>
    <property type="evidence" value="ECO:0007669"/>
    <property type="project" value="UniProtKB-KW"/>
</dbReference>
<evidence type="ECO:0000256" key="1">
    <source>
        <dbReference type="ARBA" id="ARBA00001946"/>
    </source>
</evidence>
<dbReference type="InterPro" id="IPR015813">
    <property type="entry name" value="Pyrv/PenolPyrv_kinase-like_dom"/>
</dbReference>
<dbReference type="GO" id="GO:0005524">
    <property type="term" value="F:ATP binding"/>
    <property type="evidence" value="ECO:0007669"/>
    <property type="project" value="UniProtKB-KW"/>
</dbReference>
<accession>A0A9W6AM47</accession>
<name>A0A9W6AM47_ASPTU</name>
<evidence type="ECO:0008006" key="13">
    <source>
        <dbReference type="Google" id="ProtNLM"/>
    </source>
</evidence>
<comment type="similarity">
    <text evidence="2">Belongs to the PEP-utilizing enzyme family.</text>
</comment>
<dbReference type="GO" id="GO:0008986">
    <property type="term" value="F:pyruvate, water dikinase activity"/>
    <property type="evidence" value="ECO:0007669"/>
    <property type="project" value="InterPro"/>
</dbReference>
<keyword evidence="8" id="KW-0460">Magnesium</keyword>
<evidence type="ECO:0000256" key="6">
    <source>
        <dbReference type="ARBA" id="ARBA00022777"/>
    </source>
</evidence>
<gene>
    <name evidence="11" type="ORF">AtubIFM56815_006129</name>
</gene>
<evidence type="ECO:0000259" key="10">
    <source>
        <dbReference type="Pfam" id="PF02896"/>
    </source>
</evidence>
<dbReference type="Pfam" id="PF00391">
    <property type="entry name" value="PEP-utilizers"/>
    <property type="match status" value="1"/>
</dbReference>
<keyword evidence="3" id="KW-0808">Transferase</keyword>
<dbReference type="InterPro" id="IPR000121">
    <property type="entry name" value="PEP_util_C"/>
</dbReference>
<dbReference type="Gene3D" id="3.20.20.60">
    <property type="entry name" value="Phosphoenolpyruvate-binding domains"/>
    <property type="match status" value="1"/>
</dbReference>
<evidence type="ECO:0000256" key="4">
    <source>
        <dbReference type="ARBA" id="ARBA00022723"/>
    </source>
</evidence>
<protein>
    <recommendedName>
        <fullName evidence="13">PEP-utilising enzyme mobile domain-containing protein</fullName>
    </recommendedName>
</protein>
<feature type="domain" description="PEP-utilising enzyme C-terminal" evidence="10">
    <location>
        <begin position="67"/>
        <end position="112"/>
    </location>
</feature>
<evidence type="ECO:0000313" key="11">
    <source>
        <dbReference type="EMBL" id="GLA81950.1"/>
    </source>
</evidence>
<reference evidence="11" key="1">
    <citation type="submission" date="2022-07" db="EMBL/GenBank/DDBJ databases">
        <title>Taxonomy of Aspergillus series Nigri: significant species reduction supported by multi-species coalescent approaches.</title>
        <authorList>
            <person name="Bian C."/>
            <person name="Kusuya Y."/>
            <person name="Sklenar F."/>
            <person name="D'hooge E."/>
            <person name="Yaguchi T."/>
            <person name="Takahashi H."/>
            <person name="Hubka V."/>
        </authorList>
    </citation>
    <scope>NUCLEOTIDE SEQUENCE</scope>
    <source>
        <strain evidence="11">IFM 56815</strain>
    </source>
</reference>
<evidence type="ECO:0000313" key="12">
    <source>
        <dbReference type="Proteomes" id="UP001144157"/>
    </source>
</evidence>
<keyword evidence="7" id="KW-0067">ATP-binding</keyword>